<reference evidence="9" key="1">
    <citation type="journal article" date="2017" name="Plant J.">
        <title>The pomegranate (Punica granatum L.) genome and the genomics of punicalagin biosynthesis.</title>
        <authorList>
            <person name="Qin G."/>
            <person name="Xu C."/>
            <person name="Ming R."/>
            <person name="Tang H."/>
            <person name="Guyot R."/>
            <person name="Kramer E.M."/>
            <person name="Hu Y."/>
            <person name="Yi X."/>
            <person name="Qi Y."/>
            <person name="Xu X."/>
            <person name="Gao Z."/>
            <person name="Pan H."/>
            <person name="Jian J."/>
            <person name="Tian Y."/>
            <person name="Yue Z."/>
            <person name="Xu Y."/>
        </authorList>
    </citation>
    <scope>NUCLEOTIDE SEQUENCE [LARGE SCALE GENOMIC DNA]</scope>
    <source>
        <strain evidence="9">cv. Dabenzi</strain>
    </source>
</reference>
<dbReference type="Proteomes" id="UP000233551">
    <property type="component" value="Unassembled WGS sequence"/>
</dbReference>
<reference evidence="8 10" key="3">
    <citation type="submission" date="2017-11" db="EMBL/GenBank/DDBJ databases">
        <title>De-novo sequencing of pomegranate (Punica granatum L.) genome.</title>
        <authorList>
            <person name="Akparov Z."/>
            <person name="Amiraslanov A."/>
            <person name="Hajiyeva S."/>
            <person name="Abbasov M."/>
            <person name="Kaur K."/>
            <person name="Hamwieh A."/>
            <person name="Solovyev V."/>
            <person name="Salamov A."/>
            <person name="Braich B."/>
            <person name="Kosarev P."/>
            <person name="Mahmoud A."/>
            <person name="Hajiyev E."/>
            <person name="Babayeva S."/>
            <person name="Izzatullayeva V."/>
            <person name="Mammadov A."/>
            <person name="Mammadov A."/>
            <person name="Sharifova S."/>
            <person name="Ojaghi J."/>
            <person name="Eynullazada K."/>
            <person name="Bayramov B."/>
            <person name="Abdulazimova A."/>
            <person name="Shahmuradov I."/>
        </authorList>
    </citation>
    <scope>NUCLEOTIDE SEQUENCE [LARGE SCALE GENOMIC DNA]</scope>
    <source>
        <strain evidence="8">AG2017</strain>
        <strain evidence="10">cv. AG2017</strain>
        <tissue evidence="8">Leaf</tissue>
    </source>
</reference>
<organism evidence="7 9">
    <name type="scientific">Punica granatum</name>
    <name type="common">Pomegranate</name>
    <dbReference type="NCBI Taxonomy" id="22663"/>
    <lineage>
        <taxon>Eukaryota</taxon>
        <taxon>Viridiplantae</taxon>
        <taxon>Streptophyta</taxon>
        <taxon>Embryophyta</taxon>
        <taxon>Tracheophyta</taxon>
        <taxon>Spermatophyta</taxon>
        <taxon>Magnoliopsida</taxon>
        <taxon>eudicotyledons</taxon>
        <taxon>Gunneridae</taxon>
        <taxon>Pentapetalae</taxon>
        <taxon>rosids</taxon>
        <taxon>malvids</taxon>
        <taxon>Myrtales</taxon>
        <taxon>Lythraceae</taxon>
        <taxon>Punica</taxon>
    </lineage>
</organism>
<dbReference type="PANTHER" id="PTHR33405">
    <property type="entry name" value="PROTEIN FLX-LIKE 2"/>
    <property type="match status" value="1"/>
</dbReference>
<evidence type="ECO:0000256" key="4">
    <source>
        <dbReference type="ARBA" id="ARBA00023054"/>
    </source>
</evidence>
<comment type="caution">
    <text evidence="7">The sequence shown here is derived from an EMBL/GenBank/DDBJ whole genome shotgun (WGS) entry which is preliminary data.</text>
</comment>
<gene>
    <name evidence="7" type="ORF">CDL15_Pgr010316</name>
    <name evidence="8" type="ORF">CRG98_013021</name>
</gene>
<name>A0A218W1M9_PUNGR</name>
<dbReference type="GO" id="GO:0030154">
    <property type="term" value="P:cell differentiation"/>
    <property type="evidence" value="ECO:0007669"/>
    <property type="project" value="UniProtKB-KW"/>
</dbReference>
<evidence type="ECO:0000256" key="2">
    <source>
        <dbReference type="ARBA" id="ARBA00022473"/>
    </source>
</evidence>
<dbReference type="STRING" id="22663.A0A218W1M9"/>
<evidence type="ECO:0000313" key="9">
    <source>
        <dbReference type="Proteomes" id="UP000197138"/>
    </source>
</evidence>
<dbReference type="GO" id="GO:0009908">
    <property type="term" value="P:flower development"/>
    <property type="evidence" value="ECO:0007669"/>
    <property type="project" value="UniProtKB-KW"/>
</dbReference>
<evidence type="ECO:0000256" key="1">
    <source>
        <dbReference type="ARBA" id="ARBA00005405"/>
    </source>
</evidence>
<comment type="similarity">
    <text evidence="1">Belongs to the FLX family.</text>
</comment>
<keyword evidence="2" id="KW-0217">Developmental protein</keyword>
<evidence type="ECO:0000313" key="7">
    <source>
        <dbReference type="EMBL" id="OWM66665.1"/>
    </source>
</evidence>
<proteinExistence type="inferred from homology"/>
<reference evidence="7" key="2">
    <citation type="submission" date="2017-06" db="EMBL/GenBank/DDBJ databases">
        <title>The pomegranate genome and the genomics of punicalagin biosynthesis.</title>
        <authorList>
            <person name="Xu C."/>
        </authorList>
    </citation>
    <scope>NUCLEOTIDE SEQUENCE [LARGE SCALE GENOMIC DNA]</scope>
    <source>
        <tissue evidence="7">Fresh leaf</tissue>
    </source>
</reference>
<keyword evidence="4 6" id="KW-0175">Coiled coil</keyword>
<dbReference type="Proteomes" id="UP000197138">
    <property type="component" value="Unassembled WGS sequence"/>
</dbReference>
<evidence type="ECO:0000256" key="6">
    <source>
        <dbReference type="SAM" id="Coils"/>
    </source>
</evidence>
<dbReference type="OrthoDB" id="1928946at2759"/>
<sequence length="304" mass="33485">MAGRDYPPPLSSGVRLRHPMEDPRLLPRHAPATSRSLHVAALEDRIAAQHREIQSLLVDNQRLAATHVALKQDFSIAQQELRLLMAAAGDVKAERDAEVREVHERSLKLEAEVRVINTMAKELAQVRADVQKLAAEREGLEEEWQAADAEIARARADSEQEAAMKAEIEALHQDIQRGRTAIELEKKTHHSNLEHSTVMERNMNALAREIEKLRSELTNAEKRARASAAVGAAANAGPGCGLNYGNPEVGFGGSPFPDPYTMHQVQSSVSGASPYAVGAKPHRPYRHTRDCKFLLKTSGEESVD</sequence>
<accession>A0A218W1M9</accession>
<dbReference type="EMBL" id="MTKT01005538">
    <property type="protein sequence ID" value="OWM66665.1"/>
    <property type="molecule type" value="Genomic_DNA"/>
</dbReference>
<dbReference type="PANTHER" id="PTHR33405:SF17">
    <property type="entry name" value="PROTEIN FLC EXPRESSOR"/>
    <property type="match status" value="1"/>
</dbReference>
<keyword evidence="5" id="KW-0287">Flowering</keyword>
<keyword evidence="10" id="KW-1185">Reference proteome</keyword>
<feature type="coiled-coil region" evidence="6">
    <location>
        <begin position="116"/>
        <end position="169"/>
    </location>
</feature>
<evidence type="ECO:0000313" key="8">
    <source>
        <dbReference type="EMBL" id="PKI66577.1"/>
    </source>
</evidence>
<dbReference type="AlphaFoldDB" id="A0A218W1M9"/>
<keyword evidence="3" id="KW-0221">Differentiation</keyword>
<dbReference type="EMBL" id="PGOL01000668">
    <property type="protein sequence ID" value="PKI66577.1"/>
    <property type="molecule type" value="Genomic_DNA"/>
</dbReference>
<evidence type="ECO:0000313" key="10">
    <source>
        <dbReference type="Proteomes" id="UP000233551"/>
    </source>
</evidence>
<protein>
    <submittedName>
        <fullName evidence="7">Uncharacterized protein</fullName>
    </submittedName>
</protein>
<evidence type="ECO:0000256" key="3">
    <source>
        <dbReference type="ARBA" id="ARBA00022782"/>
    </source>
</evidence>
<dbReference type="GeneID" id="116199201"/>
<feature type="coiled-coil region" evidence="6">
    <location>
        <begin position="196"/>
        <end position="230"/>
    </location>
</feature>
<dbReference type="InterPro" id="IPR040353">
    <property type="entry name" value="FLX/FLX-like"/>
</dbReference>
<evidence type="ECO:0000256" key="5">
    <source>
        <dbReference type="ARBA" id="ARBA00023089"/>
    </source>
</evidence>